<dbReference type="RefSeq" id="WP_158768102.1">
    <property type="nucleotide sequence ID" value="NZ_CP047045.1"/>
</dbReference>
<evidence type="ECO:0000313" key="2">
    <source>
        <dbReference type="EMBL" id="QGZ95923.1"/>
    </source>
</evidence>
<proteinExistence type="predicted"/>
<dbReference type="KEGG" id="tsv:DSM104635_02778"/>
<accession>A0A6I6MXK4</accession>
<keyword evidence="3" id="KW-1185">Reference proteome</keyword>
<reference evidence="3" key="1">
    <citation type="submission" date="2019-12" db="EMBL/GenBank/DDBJ databases">
        <title>Complete genome of Terracaulis silvestris 0127_4.</title>
        <authorList>
            <person name="Vieira S."/>
            <person name="Riedel T."/>
            <person name="Sproer C."/>
            <person name="Pascual J."/>
            <person name="Boedeker C."/>
            <person name="Overmann J."/>
        </authorList>
    </citation>
    <scope>NUCLEOTIDE SEQUENCE [LARGE SCALE GENOMIC DNA]</scope>
    <source>
        <strain evidence="3">0127_4</strain>
    </source>
</reference>
<dbReference type="InterPro" id="IPR038268">
    <property type="entry name" value="RHH_sf"/>
</dbReference>
<evidence type="ECO:0000313" key="3">
    <source>
        <dbReference type="Proteomes" id="UP000431269"/>
    </source>
</evidence>
<dbReference type="Gene3D" id="1.10.3990.20">
    <property type="entry name" value="protein bp1543"/>
    <property type="match status" value="1"/>
</dbReference>
<dbReference type="InterPro" id="IPR027373">
    <property type="entry name" value="RHH_dom"/>
</dbReference>
<feature type="domain" description="Ribbon-helix-helix" evidence="1">
    <location>
        <begin position="9"/>
        <end position="72"/>
    </location>
</feature>
<evidence type="ECO:0000259" key="1">
    <source>
        <dbReference type="Pfam" id="PF13467"/>
    </source>
</evidence>
<dbReference type="AlphaFoldDB" id="A0A6I6MXK4"/>
<gene>
    <name evidence="2" type="ORF">DSM104635_02778</name>
</gene>
<organism evidence="2 3">
    <name type="scientific">Terricaulis silvestris</name>
    <dbReference type="NCBI Taxonomy" id="2686094"/>
    <lineage>
        <taxon>Bacteria</taxon>
        <taxon>Pseudomonadati</taxon>
        <taxon>Pseudomonadota</taxon>
        <taxon>Alphaproteobacteria</taxon>
        <taxon>Caulobacterales</taxon>
        <taxon>Caulobacteraceae</taxon>
        <taxon>Terricaulis</taxon>
    </lineage>
</organism>
<dbReference type="EMBL" id="CP047045">
    <property type="protein sequence ID" value="QGZ95923.1"/>
    <property type="molecule type" value="Genomic_DNA"/>
</dbReference>
<dbReference type="Proteomes" id="UP000431269">
    <property type="component" value="Chromosome"/>
</dbReference>
<sequence length="75" mass="8205">MTAKGALLKRSMRIAGHRTSLALEQEFWSALERIARARSQTLPVLIASIDDGRAKDAPDASLASAVRVFVLENRV</sequence>
<dbReference type="Pfam" id="PF13467">
    <property type="entry name" value="RHH_4"/>
    <property type="match status" value="1"/>
</dbReference>
<protein>
    <recommendedName>
        <fullName evidence="1">Ribbon-helix-helix domain-containing protein</fullName>
    </recommendedName>
</protein>
<name>A0A6I6MXK4_9CAUL</name>